<dbReference type="InterPro" id="IPR051791">
    <property type="entry name" value="Pra-immunoreactive"/>
</dbReference>
<feature type="transmembrane region" description="Helical" evidence="7">
    <location>
        <begin position="43"/>
        <end position="67"/>
    </location>
</feature>
<evidence type="ECO:0000256" key="6">
    <source>
        <dbReference type="SAM" id="MobiDB-lite"/>
    </source>
</evidence>
<protein>
    <submittedName>
        <fullName evidence="9">RDD family protein</fullName>
    </submittedName>
</protein>
<reference evidence="9 10" key="1">
    <citation type="submission" date="2023-06" db="EMBL/GenBank/DDBJ databases">
        <title>Pelomonas sp. APW6 16S ribosomal RNA gene genome sequencing and assembly.</title>
        <authorList>
            <person name="Woo H."/>
        </authorList>
    </citation>
    <scope>NUCLEOTIDE SEQUENCE [LARGE SCALE GENOMIC DNA]</scope>
    <source>
        <strain evidence="9 10">APW6</strain>
    </source>
</reference>
<evidence type="ECO:0000256" key="4">
    <source>
        <dbReference type="ARBA" id="ARBA00022989"/>
    </source>
</evidence>
<feature type="region of interest" description="Disordered" evidence="6">
    <location>
        <begin position="116"/>
        <end position="154"/>
    </location>
</feature>
<keyword evidence="10" id="KW-1185">Reference proteome</keyword>
<evidence type="ECO:0000313" key="10">
    <source>
        <dbReference type="Proteomes" id="UP001238603"/>
    </source>
</evidence>
<feature type="domain" description="RDD" evidence="8">
    <location>
        <begin position="198"/>
        <end position="274"/>
    </location>
</feature>
<evidence type="ECO:0000256" key="2">
    <source>
        <dbReference type="ARBA" id="ARBA00022475"/>
    </source>
</evidence>
<feature type="region of interest" description="Disordered" evidence="6">
    <location>
        <begin position="290"/>
        <end position="318"/>
    </location>
</feature>
<organism evidence="9 10">
    <name type="scientific">Roseateles subflavus</name>
    <dbReference type="NCBI Taxonomy" id="3053353"/>
    <lineage>
        <taxon>Bacteria</taxon>
        <taxon>Pseudomonadati</taxon>
        <taxon>Pseudomonadota</taxon>
        <taxon>Betaproteobacteria</taxon>
        <taxon>Burkholderiales</taxon>
        <taxon>Sphaerotilaceae</taxon>
        <taxon>Roseateles</taxon>
    </lineage>
</organism>
<keyword evidence="4 7" id="KW-1133">Transmembrane helix</keyword>
<comment type="subcellular location">
    <subcellularLocation>
        <location evidence="1">Cell membrane</location>
        <topology evidence="1">Multi-pass membrane protein</topology>
    </subcellularLocation>
</comment>
<sequence>MRLPALIKPSPRRDWVTPEDVNVSPDLLGHALARPSQRAWAMALDLALIGLASSLGNWMLLGSVAAAAWLKIRQRDAEQAARPAPSVLWWVPVALALVLGLYGVWQDLRPASFREKGPSRAAATAPADDESEDRADAPAAALPEAGAASAASAESRRIADLERRIQQLRRSEEEARKHSGFRPREWLDEALGEAGLRFSLAIVYFTLLPVLWPGQTVGKRLMGLRVAELSGKPINFLRSFSRYGGYLAGMGTGGMGFAQVFWDANRQALQDKAAHTVVLDLRRRDRLPLEDARMQAPAPVPAPAPTPAPATPSTETAP</sequence>
<evidence type="ECO:0000256" key="1">
    <source>
        <dbReference type="ARBA" id="ARBA00004651"/>
    </source>
</evidence>
<dbReference type="Proteomes" id="UP001238603">
    <property type="component" value="Unassembled WGS sequence"/>
</dbReference>
<dbReference type="RefSeq" id="WP_285981309.1">
    <property type="nucleotide sequence ID" value="NZ_JASVDS010000001.1"/>
</dbReference>
<accession>A0ABT7LFX7</accession>
<evidence type="ECO:0000259" key="8">
    <source>
        <dbReference type="Pfam" id="PF06271"/>
    </source>
</evidence>
<keyword evidence="3 7" id="KW-0812">Transmembrane</keyword>
<evidence type="ECO:0000313" key="9">
    <source>
        <dbReference type="EMBL" id="MDL5031197.1"/>
    </source>
</evidence>
<gene>
    <name evidence="9" type="ORF">QRD43_04690</name>
</gene>
<dbReference type="EMBL" id="JASVDS010000001">
    <property type="protein sequence ID" value="MDL5031197.1"/>
    <property type="molecule type" value="Genomic_DNA"/>
</dbReference>
<dbReference type="InterPro" id="IPR010432">
    <property type="entry name" value="RDD"/>
</dbReference>
<dbReference type="Pfam" id="PF06271">
    <property type="entry name" value="RDD"/>
    <property type="match status" value="1"/>
</dbReference>
<evidence type="ECO:0000256" key="7">
    <source>
        <dbReference type="SAM" id="Phobius"/>
    </source>
</evidence>
<dbReference type="PANTHER" id="PTHR36115">
    <property type="entry name" value="PROLINE-RICH ANTIGEN HOMOLOG-RELATED"/>
    <property type="match status" value="1"/>
</dbReference>
<feature type="compositionally biased region" description="Pro residues" evidence="6">
    <location>
        <begin position="298"/>
        <end position="310"/>
    </location>
</feature>
<proteinExistence type="predicted"/>
<dbReference type="PANTHER" id="PTHR36115:SF6">
    <property type="entry name" value="PROLINE-RICH ANTIGEN HOMOLOG"/>
    <property type="match status" value="1"/>
</dbReference>
<feature type="compositionally biased region" description="Low complexity" evidence="6">
    <location>
        <begin position="137"/>
        <end position="153"/>
    </location>
</feature>
<comment type="caution">
    <text evidence="9">The sequence shown here is derived from an EMBL/GenBank/DDBJ whole genome shotgun (WGS) entry which is preliminary data.</text>
</comment>
<keyword evidence="2" id="KW-1003">Cell membrane</keyword>
<keyword evidence="5 7" id="KW-0472">Membrane</keyword>
<name>A0ABT7LFX7_9BURK</name>
<evidence type="ECO:0000256" key="5">
    <source>
        <dbReference type="ARBA" id="ARBA00023136"/>
    </source>
</evidence>
<feature type="transmembrane region" description="Helical" evidence="7">
    <location>
        <begin position="87"/>
        <end position="105"/>
    </location>
</feature>
<evidence type="ECO:0000256" key="3">
    <source>
        <dbReference type="ARBA" id="ARBA00022692"/>
    </source>
</evidence>